<comment type="caution">
    <text evidence="1">The sequence shown here is derived from an EMBL/GenBank/DDBJ whole genome shotgun (WGS) entry which is preliminary data.</text>
</comment>
<evidence type="ECO:0000313" key="2">
    <source>
        <dbReference type="Proteomes" id="UP000018458"/>
    </source>
</evidence>
<reference evidence="1 2" key="1">
    <citation type="submission" date="2011-01" db="EMBL/GenBank/DDBJ databases">
        <authorList>
            <person name="Weinstock G."/>
            <person name="Sodergren E."/>
            <person name="Clifton S."/>
            <person name="Fulton L."/>
            <person name="Fulton B."/>
            <person name="Courtney L."/>
            <person name="Fronick C."/>
            <person name="Harrison M."/>
            <person name="Strong C."/>
            <person name="Farmer C."/>
            <person name="Delahaunty K."/>
            <person name="Markovic C."/>
            <person name="Hall O."/>
            <person name="Minx P."/>
            <person name="Tomlinson C."/>
            <person name="Mitreva M."/>
            <person name="Hou S."/>
            <person name="Chen J."/>
            <person name="Wollam A."/>
            <person name="Pepin K.H."/>
            <person name="Johnson M."/>
            <person name="Bhonagiri V."/>
            <person name="Zhang X."/>
            <person name="Suruliraj S."/>
            <person name="Warren W."/>
            <person name="Chinwalla A."/>
            <person name="Mardis E.R."/>
            <person name="Wilson R.K."/>
        </authorList>
    </citation>
    <scope>NUCLEOTIDE SEQUENCE [LARGE SCALE GENOMIC DNA]</scope>
    <source>
        <strain evidence="2">DSM 22608 / JCM 16073 / KCTC 15190 / YIT 12066</strain>
    </source>
</reference>
<dbReference type="HOGENOM" id="CLU_140176_15_3_6"/>
<dbReference type="Proteomes" id="UP000018458">
    <property type="component" value="Unassembled WGS sequence"/>
</dbReference>
<dbReference type="SUPFAM" id="SSF46955">
    <property type="entry name" value="Putative DNA-binding domain"/>
    <property type="match status" value="1"/>
</dbReference>
<gene>
    <name evidence="1" type="ORF">HMPREF9444_01828</name>
</gene>
<dbReference type="RefSeq" id="WP_009143986.1">
    <property type="nucleotide sequence ID" value="NZ_GL831057.1"/>
</dbReference>
<dbReference type="Gene3D" id="1.10.238.160">
    <property type="match status" value="1"/>
</dbReference>
<organism evidence="1 2">
    <name type="scientific">Succinatimonas hippei (strain DSM 22608 / JCM 16073 / KCTC 15190 / YIT 12066)</name>
    <dbReference type="NCBI Taxonomy" id="762983"/>
    <lineage>
        <taxon>Bacteria</taxon>
        <taxon>Pseudomonadati</taxon>
        <taxon>Pseudomonadota</taxon>
        <taxon>Gammaproteobacteria</taxon>
        <taxon>Aeromonadales</taxon>
        <taxon>Succinivibrionaceae</taxon>
        <taxon>Succinatimonas</taxon>
    </lineage>
</organism>
<dbReference type="STRING" id="762983.HMPREF9444_01828"/>
<keyword evidence="2" id="KW-1185">Reference proteome</keyword>
<name>E8LM48_SUCHY</name>
<dbReference type="OrthoDB" id="8455288at2"/>
<dbReference type="InterPro" id="IPR010260">
    <property type="entry name" value="AlpA"/>
</dbReference>
<accession>E8LM48</accession>
<protein>
    <submittedName>
        <fullName evidence="1">Transcriptional regulator, AlpA family</fullName>
    </submittedName>
</protein>
<dbReference type="InterPro" id="IPR009061">
    <property type="entry name" value="DNA-bd_dom_put_sf"/>
</dbReference>
<proteinExistence type="predicted"/>
<evidence type="ECO:0000313" key="1">
    <source>
        <dbReference type="EMBL" id="EFY06408.1"/>
    </source>
</evidence>
<sequence length="66" mass="7791">MPKEKLLRPKQTAEMLGCGVSTLWRWVKTLDNFPQPKKISSKITVWKESDLLSWIEQKFSKDEFHA</sequence>
<dbReference type="EMBL" id="AEVO01000129">
    <property type="protein sequence ID" value="EFY06408.1"/>
    <property type="molecule type" value="Genomic_DNA"/>
</dbReference>
<dbReference type="Pfam" id="PF05930">
    <property type="entry name" value="Phage_AlpA"/>
    <property type="match status" value="1"/>
</dbReference>
<dbReference type="AlphaFoldDB" id="E8LM48"/>